<proteinExistence type="predicted"/>
<dbReference type="PANTHER" id="PTHR43752">
    <property type="entry name" value="BNR/ASP-BOX REPEAT FAMILY PROTEIN"/>
    <property type="match status" value="1"/>
</dbReference>
<dbReference type="InterPro" id="IPR011040">
    <property type="entry name" value="Sialidase"/>
</dbReference>
<evidence type="ECO:0000313" key="3">
    <source>
        <dbReference type="Proteomes" id="UP000046090"/>
    </source>
</evidence>
<keyword evidence="3" id="KW-1185">Reference proteome</keyword>
<dbReference type="InterPro" id="IPR036278">
    <property type="entry name" value="Sialidase_sf"/>
</dbReference>
<dbReference type="GeneID" id="76197120"/>
<dbReference type="AlphaFoldDB" id="A0A0K2XUC9"/>
<evidence type="ECO:0000259" key="1">
    <source>
        <dbReference type="Pfam" id="PF13088"/>
    </source>
</evidence>
<organism evidence="2 3">
    <name type="scientific">Helicobacter heilmannii</name>
    <dbReference type="NCBI Taxonomy" id="35817"/>
    <lineage>
        <taxon>Bacteria</taxon>
        <taxon>Pseudomonadati</taxon>
        <taxon>Campylobacterota</taxon>
        <taxon>Epsilonproteobacteria</taxon>
        <taxon>Campylobacterales</taxon>
        <taxon>Helicobacteraceae</taxon>
        <taxon>Helicobacter</taxon>
    </lineage>
</organism>
<dbReference type="PANTHER" id="PTHR43752:SF2">
    <property type="entry name" value="BNR_ASP-BOX REPEAT FAMILY PROTEIN"/>
    <property type="match status" value="1"/>
</dbReference>
<sequence length="365" mass="41302">MHIFAFIAMLFGVFWLLNPTKPPISFIKPPTLTKTTPHFSPPALLPTPPVQSVHSASLSALGKHTLLAAYFGGSKEAKSDVCIWGNLYNTQTGQWSQAFKLLDPRTLSHQAHEFVKILGNPVLYTHQNRLYLFVVGASLGGWATSKIYVLSAPANKPQALHYEQTLHLSPLLNISHLVRNPPTPTTDGGFVLPIYHELAKKSPVFLKFDSHTHLQFLLRPNSLKQQLQPSLVPYQHCAFVAYRSYKTERFYTQSCLDFWHWQKPLLNNLSNHDSANTLFNANGVLYLIYNQALPHHKNARGALRLARLEPKTGAFMPLKILDRSQKGEVSYPFVMLFDNQVHVLYTKERKAIAHMVFNLAYLKGL</sequence>
<dbReference type="Proteomes" id="UP000046090">
    <property type="component" value="Unassembled WGS sequence"/>
</dbReference>
<dbReference type="SUPFAM" id="SSF50939">
    <property type="entry name" value="Sialidases"/>
    <property type="match status" value="1"/>
</dbReference>
<evidence type="ECO:0000313" key="2">
    <source>
        <dbReference type="EMBL" id="CRI34582.1"/>
    </source>
</evidence>
<protein>
    <submittedName>
        <fullName evidence="2">BNR/Asp-box repeat protein</fullName>
    </submittedName>
</protein>
<dbReference type="EMBL" id="CDMK01000002">
    <property type="protein sequence ID" value="CRI34582.1"/>
    <property type="molecule type" value="Genomic_DNA"/>
</dbReference>
<reference evidence="3" key="1">
    <citation type="submission" date="2014-12" db="EMBL/GenBank/DDBJ databases">
        <authorList>
            <person name="Smet A."/>
        </authorList>
    </citation>
    <scope>NUCLEOTIDE SEQUENCE [LARGE SCALE GENOMIC DNA]</scope>
</reference>
<name>A0A0K2XUC9_HELHE</name>
<dbReference type="RefSeq" id="WP_015106842.1">
    <property type="nucleotide sequence ID" value="NZ_CDMK01000002.1"/>
</dbReference>
<dbReference type="Pfam" id="PF13088">
    <property type="entry name" value="BNR_2"/>
    <property type="match status" value="1"/>
</dbReference>
<feature type="domain" description="Sialidase" evidence="1">
    <location>
        <begin position="65"/>
        <end position="343"/>
    </location>
</feature>
<gene>
    <name evidence="2" type="ORF">HHE01_03830</name>
</gene>
<accession>A0A0K2XUC9</accession>